<evidence type="ECO:0000256" key="2">
    <source>
        <dbReference type="ARBA" id="ARBA00010333"/>
    </source>
</evidence>
<proteinExistence type="inferred from homology"/>
<dbReference type="EMBL" id="JAPQES010000005">
    <property type="protein sequence ID" value="MCY6371887.1"/>
    <property type="molecule type" value="Genomic_DNA"/>
</dbReference>
<dbReference type="CDD" id="cd13709">
    <property type="entry name" value="PBP2_YxeM"/>
    <property type="match status" value="1"/>
</dbReference>
<comment type="caution">
    <text evidence="7">The sequence shown here is derived from an EMBL/GenBank/DDBJ whole genome shotgun (WGS) entry which is preliminary data.</text>
</comment>
<dbReference type="SMART" id="SM00062">
    <property type="entry name" value="PBPb"/>
    <property type="match status" value="1"/>
</dbReference>
<keyword evidence="3" id="KW-0732">Signal</keyword>
<evidence type="ECO:0000259" key="5">
    <source>
        <dbReference type="SMART" id="SM00062"/>
    </source>
</evidence>
<dbReference type="Pfam" id="PF00497">
    <property type="entry name" value="SBP_bac_3"/>
    <property type="match status" value="1"/>
</dbReference>
<name>A0ABT4CS62_9CLOT</name>
<sequence length="273" mass="30592">MLKKNKIRIITGIILTAMVILVGCGSKKSNETSANTQASPSNDKKVIRVGSSGGYFPFTFVENDKLKGFEIDVWNEIGKRLDYDVEFVTAKFSGLFGMLDTGKLDTISNQISITEQRKGKYYFSDPYVYSGAQLVVKKGNTSIKGLEDLKGKKVGVSLGSNYEQILREYDKNNEINIITYDEGPLERDVALGRLDAFLMDKSSSLALIEKTKLDLQLAGDPIDINQNSFPFVKSSKNKELIKNINKILEDMRNDGTLKQISEKWVKVDITNKY</sequence>
<evidence type="ECO:0000256" key="3">
    <source>
        <dbReference type="ARBA" id="ARBA00022729"/>
    </source>
</evidence>
<dbReference type="Proteomes" id="UP001079657">
    <property type="component" value="Unassembled WGS sequence"/>
</dbReference>
<keyword evidence="8" id="KW-1185">Reference proteome</keyword>
<dbReference type="SUPFAM" id="SSF53850">
    <property type="entry name" value="Periplasmic binding protein-like II"/>
    <property type="match status" value="1"/>
</dbReference>
<evidence type="ECO:0000313" key="7">
    <source>
        <dbReference type="EMBL" id="MCY6371887.1"/>
    </source>
</evidence>
<comment type="similarity">
    <text evidence="2 4">Belongs to the bacterial solute-binding protein 3 family.</text>
</comment>
<evidence type="ECO:0000259" key="6">
    <source>
        <dbReference type="SMART" id="SM00079"/>
    </source>
</evidence>
<accession>A0ABT4CS62</accession>
<dbReference type="PROSITE" id="PS01039">
    <property type="entry name" value="SBP_BACTERIAL_3"/>
    <property type="match status" value="1"/>
</dbReference>
<evidence type="ECO:0000256" key="4">
    <source>
        <dbReference type="RuleBase" id="RU003744"/>
    </source>
</evidence>
<dbReference type="PANTHER" id="PTHR35936">
    <property type="entry name" value="MEMBRANE-BOUND LYTIC MUREIN TRANSGLYCOSYLASE F"/>
    <property type="match status" value="1"/>
</dbReference>
<dbReference type="PANTHER" id="PTHR35936:SF19">
    <property type="entry name" value="AMINO-ACID-BINDING PROTEIN YXEM-RELATED"/>
    <property type="match status" value="1"/>
</dbReference>
<gene>
    <name evidence="7" type="ORF">OXH55_14670</name>
</gene>
<dbReference type="Gene3D" id="3.40.190.10">
    <property type="entry name" value="Periplasmic binding protein-like II"/>
    <property type="match status" value="2"/>
</dbReference>
<reference evidence="7" key="1">
    <citation type="submission" date="2022-12" db="EMBL/GenBank/DDBJ databases">
        <authorList>
            <person name="Wang J."/>
        </authorList>
    </citation>
    <scope>NUCLEOTIDE SEQUENCE</scope>
    <source>
        <strain evidence="7">HY-42-06</strain>
    </source>
</reference>
<evidence type="ECO:0000256" key="1">
    <source>
        <dbReference type="ARBA" id="ARBA00004196"/>
    </source>
</evidence>
<protein>
    <submittedName>
        <fullName evidence="7">Amino acid ABC transporter substrate-binding protein</fullName>
    </submittedName>
</protein>
<dbReference type="PROSITE" id="PS51257">
    <property type="entry name" value="PROKAR_LIPOPROTEIN"/>
    <property type="match status" value="1"/>
</dbReference>
<comment type="subcellular location">
    <subcellularLocation>
        <location evidence="1">Cell envelope</location>
    </subcellularLocation>
</comment>
<evidence type="ECO:0000313" key="8">
    <source>
        <dbReference type="Proteomes" id="UP001079657"/>
    </source>
</evidence>
<feature type="domain" description="Solute-binding protein family 3/N-terminal" evidence="5">
    <location>
        <begin position="46"/>
        <end position="268"/>
    </location>
</feature>
<organism evidence="7 8">
    <name type="scientific">Clostridium ganghwense</name>
    <dbReference type="NCBI Taxonomy" id="312089"/>
    <lineage>
        <taxon>Bacteria</taxon>
        <taxon>Bacillati</taxon>
        <taxon>Bacillota</taxon>
        <taxon>Clostridia</taxon>
        <taxon>Eubacteriales</taxon>
        <taxon>Clostridiaceae</taxon>
        <taxon>Clostridium</taxon>
    </lineage>
</organism>
<dbReference type="InterPro" id="IPR001320">
    <property type="entry name" value="Iontro_rcpt_C"/>
</dbReference>
<feature type="domain" description="Ionotropic glutamate receptor C-terminal" evidence="6">
    <location>
        <begin position="46"/>
        <end position="267"/>
    </location>
</feature>
<dbReference type="InterPro" id="IPR018313">
    <property type="entry name" value="SBP_3_CS"/>
</dbReference>
<dbReference type="SMART" id="SM00079">
    <property type="entry name" value="PBPe"/>
    <property type="match status" value="1"/>
</dbReference>
<dbReference type="RefSeq" id="WP_268050787.1">
    <property type="nucleotide sequence ID" value="NZ_JAPQES010000005.1"/>
</dbReference>
<dbReference type="InterPro" id="IPR001638">
    <property type="entry name" value="Solute-binding_3/MltF_N"/>
</dbReference>